<dbReference type="Pfam" id="PF07690">
    <property type="entry name" value="MFS_1"/>
    <property type="match status" value="2"/>
</dbReference>
<dbReference type="AlphaFoldDB" id="A0A5E4YLC2"/>
<protein>
    <submittedName>
        <fullName evidence="6">Membrane protein</fullName>
    </submittedName>
</protein>
<dbReference type="Gene3D" id="1.20.1250.20">
    <property type="entry name" value="MFS general substrate transporter like domains"/>
    <property type="match status" value="2"/>
</dbReference>
<dbReference type="Proteomes" id="UP000368474">
    <property type="component" value="Unassembled WGS sequence"/>
</dbReference>
<keyword evidence="7" id="KW-1185">Reference proteome</keyword>
<dbReference type="PANTHER" id="PTHR43129:SF1">
    <property type="entry name" value="FOSMIDOMYCIN RESISTANCE PROTEIN"/>
    <property type="match status" value="1"/>
</dbReference>
<keyword evidence="3 4" id="KW-0472">Membrane</keyword>
<evidence type="ECO:0000256" key="2">
    <source>
        <dbReference type="ARBA" id="ARBA00022989"/>
    </source>
</evidence>
<feature type="transmembrane region" description="Helical" evidence="4">
    <location>
        <begin position="86"/>
        <end position="117"/>
    </location>
</feature>
<dbReference type="GO" id="GO:0022857">
    <property type="term" value="F:transmembrane transporter activity"/>
    <property type="evidence" value="ECO:0007669"/>
    <property type="project" value="InterPro"/>
</dbReference>
<dbReference type="RefSeq" id="WP_150568661.1">
    <property type="nucleotide sequence ID" value="NZ_CABPSD010000022.1"/>
</dbReference>
<feature type="transmembrane region" description="Helical" evidence="4">
    <location>
        <begin position="347"/>
        <end position="369"/>
    </location>
</feature>
<feature type="transmembrane region" description="Helical" evidence="4">
    <location>
        <begin position="290"/>
        <end position="308"/>
    </location>
</feature>
<name>A0A5E4YLC2_9BURK</name>
<proteinExistence type="predicted"/>
<evidence type="ECO:0000256" key="4">
    <source>
        <dbReference type="SAM" id="Phobius"/>
    </source>
</evidence>
<dbReference type="SUPFAM" id="SSF103473">
    <property type="entry name" value="MFS general substrate transporter"/>
    <property type="match status" value="1"/>
</dbReference>
<feature type="transmembrane region" description="Helical" evidence="4">
    <location>
        <begin position="375"/>
        <end position="396"/>
    </location>
</feature>
<feature type="domain" description="Major facilitator superfamily (MFS) profile" evidence="5">
    <location>
        <begin position="21"/>
        <end position="401"/>
    </location>
</feature>
<sequence>MRLPVFSPPLVREATSSRPRVLWLSCVAHAMHDGYTDMIYALLPVWQSEFGLDFAALAILRGIYAGAMAALQLPAGWLAQRLGSRVTLAIGTLLAALGYAIAGMSGGLIGLCVALAISGSGSSTQHPIASGAVSRTFGRDARGPLSLYNFSGDLGKSILPAAISVLVTMMSWRHALWIVAAMGVIVAAVLLVMFPAVPRSAATGVETEAPPAPNRGSSGSGKRGFSTLFSIGVLDTAVRMGLLTFLPFLLEAKGISPKLLGTSLALVFIGGAAGKFICGWLGARLGVVRTVLLTEGGTAVGIVALTYLPLPLAMVLLPILGMMLNGTSSVLYGTVPELTAPDAAERAFAIFYTGTIASGAISPVLYGFLGDGVGVQAATYATALTALAIIPLALALRPRLANDRTERTL</sequence>
<keyword evidence="2 4" id="KW-1133">Transmembrane helix</keyword>
<feature type="transmembrane region" description="Helical" evidence="4">
    <location>
        <begin position="175"/>
        <end position="194"/>
    </location>
</feature>
<gene>
    <name evidence="6" type="ORF">PMO31116_04571</name>
</gene>
<dbReference type="InterPro" id="IPR011701">
    <property type="entry name" value="MFS"/>
</dbReference>
<dbReference type="InterPro" id="IPR036259">
    <property type="entry name" value="MFS_trans_sf"/>
</dbReference>
<feature type="transmembrane region" description="Helical" evidence="4">
    <location>
        <begin position="55"/>
        <end position="79"/>
    </location>
</feature>
<dbReference type="InterPro" id="IPR020846">
    <property type="entry name" value="MFS_dom"/>
</dbReference>
<evidence type="ECO:0000313" key="6">
    <source>
        <dbReference type="EMBL" id="VVE49646.1"/>
    </source>
</evidence>
<feature type="transmembrane region" description="Helical" evidence="4">
    <location>
        <begin position="225"/>
        <end position="250"/>
    </location>
</feature>
<evidence type="ECO:0000256" key="1">
    <source>
        <dbReference type="ARBA" id="ARBA00022692"/>
    </source>
</evidence>
<dbReference type="PROSITE" id="PS50850">
    <property type="entry name" value="MFS"/>
    <property type="match status" value="1"/>
</dbReference>
<evidence type="ECO:0000259" key="5">
    <source>
        <dbReference type="PROSITE" id="PS50850"/>
    </source>
</evidence>
<accession>A0A5E4YLC2</accession>
<evidence type="ECO:0000313" key="7">
    <source>
        <dbReference type="Proteomes" id="UP000368474"/>
    </source>
</evidence>
<dbReference type="EMBL" id="CABPSD010000022">
    <property type="protein sequence ID" value="VVE49646.1"/>
    <property type="molecule type" value="Genomic_DNA"/>
</dbReference>
<dbReference type="GO" id="GO:0005886">
    <property type="term" value="C:plasma membrane"/>
    <property type="evidence" value="ECO:0007669"/>
    <property type="project" value="TreeGrafter"/>
</dbReference>
<organism evidence="6 7">
    <name type="scientific">Pandoraea morbifera</name>
    <dbReference type="NCBI Taxonomy" id="2508300"/>
    <lineage>
        <taxon>Bacteria</taxon>
        <taxon>Pseudomonadati</taxon>
        <taxon>Pseudomonadota</taxon>
        <taxon>Betaproteobacteria</taxon>
        <taxon>Burkholderiales</taxon>
        <taxon>Burkholderiaceae</taxon>
        <taxon>Pandoraea</taxon>
    </lineage>
</organism>
<reference evidence="6 7" key="1">
    <citation type="submission" date="2019-08" db="EMBL/GenBank/DDBJ databases">
        <authorList>
            <person name="Peeters C."/>
        </authorList>
    </citation>
    <scope>NUCLEOTIDE SEQUENCE [LARGE SCALE GENOMIC DNA]</scope>
    <source>
        <strain evidence="6 7">LMG 31116</strain>
    </source>
</reference>
<feature type="transmembrane region" description="Helical" evidence="4">
    <location>
        <begin position="262"/>
        <end position="283"/>
    </location>
</feature>
<evidence type="ECO:0000256" key="3">
    <source>
        <dbReference type="ARBA" id="ARBA00023136"/>
    </source>
</evidence>
<keyword evidence="1 4" id="KW-0812">Transmembrane</keyword>
<dbReference type="PANTHER" id="PTHR43129">
    <property type="entry name" value="FOSMIDOMYCIN RESISTANCE PROTEIN"/>
    <property type="match status" value="1"/>
</dbReference>
<feature type="transmembrane region" description="Helical" evidence="4">
    <location>
        <begin position="314"/>
        <end position="335"/>
    </location>
</feature>